<name>A0A085LJN4_9BILA</name>
<keyword evidence="3" id="KW-1185">Reference proteome</keyword>
<evidence type="ECO:0000256" key="1">
    <source>
        <dbReference type="SAM" id="MobiDB-lite"/>
    </source>
</evidence>
<dbReference type="AlphaFoldDB" id="A0A085LJN4"/>
<accession>A0A085LJN4</accession>
<reference evidence="2 3" key="1">
    <citation type="journal article" date="2014" name="Nat. Genet.">
        <title>Genome and transcriptome of the porcine whipworm Trichuris suis.</title>
        <authorList>
            <person name="Jex A.R."/>
            <person name="Nejsum P."/>
            <person name="Schwarz E.M."/>
            <person name="Hu L."/>
            <person name="Young N.D."/>
            <person name="Hall R.S."/>
            <person name="Korhonen P.K."/>
            <person name="Liao S."/>
            <person name="Thamsborg S."/>
            <person name="Xia J."/>
            <person name="Xu P."/>
            <person name="Wang S."/>
            <person name="Scheerlinck J.P."/>
            <person name="Hofmann A."/>
            <person name="Sternberg P.W."/>
            <person name="Wang J."/>
            <person name="Gasser R.B."/>
        </authorList>
    </citation>
    <scope>NUCLEOTIDE SEQUENCE [LARGE SCALE GENOMIC DNA]</scope>
    <source>
        <strain evidence="2">DCEP-RM93M</strain>
    </source>
</reference>
<sequence length="162" mass="19131">MTTRIQKETKTCKEERQRYCFSMSPWKYNIVTTRSKKEEMAFCKIECVSDMLIVQEKHSGVETNDDGRLKRHKRYSCRRELIRAFVNNQSRTNVLFKQKRKLIEAKVALSLPEGNCSKGMQTRKSGRHNGSDEEKLMKPNMNSMCLNGVQMRQIMNELMKIW</sequence>
<dbReference type="Proteomes" id="UP000030764">
    <property type="component" value="Unassembled WGS sequence"/>
</dbReference>
<evidence type="ECO:0000313" key="3">
    <source>
        <dbReference type="Proteomes" id="UP000030764"/>
    </source>
</evidence>
<organism evidence="2 3">
    <name type="scientific">Trichuris suis</name>
    <name type="common">pig whipworm</name>
    <dbReference type="NCBI Taxonomy" id="68888"/>
    <lineage>
        <taxon>Eukaryota</taxon>
        <taxon>Metazoa</taxon>
        <taxon>Ecdysozoa</taxon>
        <taxon>Nematoda</taxon>
        <taxon>Enoplea</taxon>
        <taxon>Dorylaimia</taxon>
        <taxon>Trichinellida</taxon>
        <taxon>Trichuridae</taxon>
        <taxon>Trichuris</taxon>
    </lineage>
</organism>
<proteinExistence type="predicted"/>
<feature type="region of interest" description="Disordered" evidence="1">
    <location>
        <begin position="117"/>
        <end position="138"/>
    </location>
</feature>
<evidence type="ECO:0000313" key="2">
    <source>
        <dbReference type="EMBL" id="KFD45180.1"/>
    </source>
</evidence>
<gene>
    <name evidence="2" type="ORF">M513_13943</name>
</gene>
<protein>
    <submittedName>
        <fullName evidence="2">Uncharacterized protein</fullName>
    </submittedName>
</protein>
<dbReference type="EMBL" id="KL363674">
    <property type="protein sequence ID" value="KFD45180.1"/>
    <property type="molecule type" value="Genomic_DNA"/>
</dbReference>